<evidence type="ECO:0000256" key="7">
    <source>
        <dbReference type="SAM" id="Coils"/>
    </source>
</evidence>
<dbReference type="Gene3D" id="1.10.8.60">
    <property type="match status" value="1"/>
</dbReference>
<keyword evidence="1" id="KW-0547">Nucleotide-binding</keyword>
<evidence type="ECO:0000256" key="4">
    <source>
        <dbReference type="ARBA" id="ARBA00023015"/>
    </source>
</evidence>
<evidence type="ECO:0000256" key="5">
    <source>
        <dbReference type="ARBA" id="ARBA00023163"/>
    </source>
</evidence>
<dbReference type="PROSITE" id="PS50045">
    <property type="entry name" value="SIGMA54_INTERACT_4"/>
    <property type="match status" value="1"/>
</dbReference>
<dbReference type="InterPro" id="IPR025944">
    <property type="entry name" value="Sigma_54_int_dom_CS"/>
</dbReference>
<evidence type="ECO:0000259" key="8">
    <source>
        <dbReference type="PROSITE" id="PS50045"/>
    </source>
</evidence>
<evidence type="ECO:0000256" key="6">
    <source>
        <dbReference type="ARBA" id="ARBA00029500"/>
    </source>
</evidence>
<dbReference type="InterPro" id="IPR058031">
    <property type="entry name" value="AAA_lid_NorR"/>
</dbReference>
<dbReference type="InterPro" id="IPR000014">
    <property type="entry name" value="PAS"/>
</dbReference>
<sequence length="472" mass="54630">MEKHILNMVLDKIIETSNNNITITDHQGVILRSNPNHWSIYGIKADQYLGKSVYQLQKEGILSPSIHAMVLENKKTCQILQHTKTGKVVMATGFPIFDEKGNIVCVISYSQDQTEILNLQEEYERLQRKLVSYQTEVEELREKDAEQYGILFRSQSIEQIVKTIYRVSKTDATVLLLGPSGVGKSTFARMLHANSARKNEPFIEVNCSTIPETLFESEMFGYEAGSFTGANKQGKQGLIEQAKDGTLFLDEIGELPLSVQAKLLRVLQEKKVMRVGGKEERHINFRLIAATNQDIESMVEKGEFRLDLFYRVNIIPLHIPPLRERKEDIPILLQHYVKSINEKYQLSKKLHTTTYDLFTQYEWPGNVRELENILERVMLTTDEEIIYPEHLPATIKKEHLSETTTLPFIDHHIDEEHNLKKAVEQVEKRLLYKAMERCKTTYEMAKYLGISQPSIVRKLKQYSINMKEERKK</sequence>
<keyword evidence="7" id="KW-0175">Coiled coil</keyword>
<dbReference type="RefSeq" id="WP_379052836.1">
    <property type="nucleotide sequence ID" value="NZ_JBHUIK010000004.1"/>
</dbReference>
<dbReference type="PROSITE" id="PS50112">
    <property type="entry name" value="PAS"/>
    <property type="match status" value="1"/>
</dbReference>
<evidence type="ECO:0000256" key="1">
    <source>
        <dbReference type="ARBA" id="ARBA00022741"/>
    </source>
</evidence>
<evidence type="ECO:0000256" key="3">
    <source>
        <dbReference type="ARBA" id="ARBA00022840"/>
    </source>
</evidence>
<dbReference type="Pfam" id="PF25601">
    <property type="entry name" value="AAA_lid_14"/>
    <property type="match status" value="1"/>
</dbReference>
<dbReference type="InterPro" id="IPR002078">
    <property type="entry name" value="Sigma_54_int"/>
</dbReference>
<accession>A0ABW5C1F9</accession>
<dbReference type="Pfam" id="PF13426">
    <property type="entry name" value="PAS_9"/>
    <property type="match status" value="1"/>
</dbReference>
<dbReference type="Gene3D" id="1.10.10.60">
    <property type="entry name" value="Homeodomain-like"/>
    <property type="match status" value="1"/>
</dbReference>
<keyword evidence="11" id="KW-1185">Reference proteome</keyword>
<dbReference type="PANTHER" id="PTHR32071">
    <property type="entry name" value="TRANSCRIPTIONAL REGULATORY PROTEIN"/>
    <property type="match status" value="1"/>
</dbReference>
<dbReference type="InterPro" id="IPR003593">
    <property type="entry name" value="AAA+_ATPase"/>
</dbReference>
<keyword evidence="4" id="KW-0805">Transcription regulation</keyword>
<dbReference type="SUPFAM" id="SSF52540">
    <property type="entry name" value="P-loop containing nucleoside triphosphate hydrolases"/>
    <property type="match status" value="1"/>
</dbReference>
<dbReference type="InterPro" id="IPR027417">
    <property type="entry name" value="P-loop_NTPase"/>
</dbReference>
<dbReference type="InterPro" id="IPR030828">
    <property type="entry name" value="HTH_TyrR"/>
</dbReference>
<feature type="domain" description="Sigma-54 factor interaction" evidence="8">
    <location>
        <begin position="150"/>
        <end position="379"/>
    </location>
</feature>
<organism evidence="10 11">
    <name type="scientific">Metabacillus endolithicus</name>
    <dbReference type="NCBI Taxonomy" id="1535204"/>
    <lineage>
        <taxon>Bacteria</taxon>
        <taxon>Bacillati</taxon>
        <taxon>Bacillota</taxon>
        <taxon>Bacilli</taxon>
        <taxon>Bacillales</taxon>
        <taxon>Bacillaceae</taxon>
        <taxon>Metabacillus</taxon>
    </lineage>
</organism>
<dbReference type="PANTHER" id="PTHR32071:SF57">
    <property type="entry name" value="C4-DICARBOXYLATE TRANSPORT TRANSCRIPTIONAL REGULATORY PROTEIN DCTD"/>
    <property type="match status" value="1"/>
</dbReference>
<dbReference type="Pfam" id="PF18024">
    <property type="entry name" value="HTH_50"/>
    <property type="match status" value="1"/>
</dbReference>
<evidence type="ECO:0000259" key="9">
    <source>
        <dbReference type="PROSITE" id="PS50112"/>
    </source>
</evidence>
<dbReference type="SUPFAM" id="SSF55785">
    <property type="entry name" value="PYP-like sensor domain (PAS domain)"/>
    <property type="match status" value="1"/>
</dbReference>
<feature type="domain" description="PAS" evidence="9">
    <location>
        <begin position="10"/>
        <end position="56"/>
    </location>
</feature>
<feature type="coiled-coil region" evidence="7">
    <location>
        <begin position="109"/>
        <end position="143"/>
    </location>
</feature>
<evidence type="ECO:0000313" key="10">
    <source>
        <dbReference type="EMBL" id="MFD2215729.1"/>
    </source>
</evidence>
<dbReference type="InterPro" id="IPR035965">
    <property type="entry name" value="PAS-like_dom_sf"/>
</dbReference>
<proteinExistence type="predicted"/>
<keyword evidence="2" id="KW-0058">Aromatic hydrocarbons catabolism</keyword>
<dbReference type="InterPro" id="IPR009057">
    <property type="entry name" value="Homeodomain-like_sf"/>
</dbReference>
<evidence type="ECO:0000256" key="2">
    <source>
        <dbReference type="ARBA" id="ARBA00022797"/>
    </source>
</evidence>
<dbReference type="Gene3D" id="3.30.450.20">
    <property type="entry name" value="PAS domain"/>
    <property type="match status" value="1"/>
</dbReference>
<gene>
    <name evidence="10" type="ORF">ACFSKK_18755</name>
</gene>
<comment type="caution">
    <text evidence="10">The sequence shown here is derived from an EMBL/GenBank/DDBJ whole genome shotgun (WGS) entry which is preliminary data.</text>
</comment>
<keyword evidence="3" id="KW-0067">ATP-binding</keyword>
<dbReference type="CDD" id="cd00009">
    <property type="entry name" value="AAA"/>
    <property type="match status" value="1"/>
</dbReference>
<dbReference type="Gene3D" id="3.40.50.300">
    <property type="entry name" value="P-loop containing nucleotide triphosphate hydrolases"/>
    <property type="match status" value="1"/>
</dbReference>
<dbReference type="PROSITE" id="PS00688">
    <property type="entry name" value="SIGMA54_INTERACT_3"/>
    <property type="match status" value="1"/>
</dbReference>
<reference evidence="11" key="1">
    <citation type="journal article" date="2019" name="Int. J. Syst. Evol. Microbiol.">
        <title>The Global Catalogue of Microorganisms (GCM) 10K type strain sequencing project: providing services to taxonomists for standard genome sequencing and annotation.</title>
        <authorList>
            <consortium name="The Broad Institute Genomics Platform"/>
            <consortium name="The Broad Institute Genome Sequencing Center for Infectious Disease"/>
            <person name="Wu L."/>
            <person name="Ma J."/>
        </authorList>
    </citation>
    <scope>NUCLEOTIDE SEQUENCE [LARGE SCALE GENOMIC DNA]</scope>
    <source>
        <strain evidence="11">CGMCC 1.15474</strain>
    </source>
</reference>
<protein>
    <recommendedName>
        <fullName evidence="6">HTH-type transcriptional regulatory protein TyrR</fullName>
    </recommendedName>
</protein>
<dbReference type="SMART" id="SM00382">
    <property type="entry name" value="AAA"/>
    <property type="match status" value="1"/>
</dbReference>
<dbReference type="Pfam" id="PF00158">
    <property type="entry name" value="Sigma54_activat"/>
    <property type="match status" value="1"/>
</dbReference>
<dbReference type="NCBIfam" id="TIGR00229">
    <property type="entry name" value="sensory_box"/>
    <property type="match status" value="1"/>
</dbReference>
<dbReference type="EMBL" id="JBHUIK010000004">
    <property type="protein sequence ID" value="MFD2215729.1"/>
    <property type="molecule type" value="Genomic_DNA"/>
</dbReference>
<name>A0ABW5C1F9_9BACI</name>
<evidence type="ECO:0000313" key="11">
    <source>
        <dbReference type="Proteomes" id="UP001597318"/>
    </source>
</evidence>
<keyword evidence="5" id="KW-0804">Transcription</keyword>
<dbReference type="SUPFAM" id="SSF46689">
    <property type="entry name" value="Homeodomain-like"/>
    <property type="match status" value="1"/>
</dbReference>
<dbReference type="Proteomes" id="UP001597318">
    <property type="component" value="Unassembled WGS sequence"/>
</dbReference>